<feature type="region of interest" description="Disordered" evidence="1">
    <location>
        <begin position="305"/>
        <end position="327"/>
    </location>
</feature>
<dbReference type="OrthoDB" id="10042846at2759"/>
<evidence type="ECO:0000256" key="1">
    <source>
        <dbReference type="SAM" id="MobiDB-lite"/>
    </source>
</evidence>
<sequence length="877" mass="99169">TRFVSSTTDLSDQELHQQEKVRCSYNYSELTSELQAAAARMRGKRTPSLPPIYSRTANTCQDEEPVSGSQQYGNHAEQEDEGEGETSGYASDSGGTPNDRNNEVWNQHNQQRHQCQDYWMSDSQRDEKVFRRFNKQTPWIPSNRRYGTPDSAVSTPPFRLWSSGGSDEVNRLRWGDRGVGVGHLWEPTLHEPDSRLPQVQTSGRGTPGWLERGLNKLGSCDSSIGSSTQVLVINHSSPEQGTLSRELAASCDTISTQSQSESNRTFIRGQNAPVEPEVLLEREQKRQKALEHQNAIRLQLEERERKRKEEKERRIKEEREEEERIKRQKEIERKRIEEEQKRLKEREEKEVRKAAAMREALENAEKKAREEKSRASRKHVLECKKDAASVTTDTKESNSCLHSNSTAASSATGNTTSTAQNATDVKDCETNLRSVTVSSKSFSNVAAHNADILKMNDGKQTGTQTHNEALLISAETVTMPADGLAVVLSSTTDRNPHEMVPNPGGVQLALLMSPSLPPPLMLDNRLLTPSRYRAAAREQGTQTDSELIKGSRGRCSKDKADSRITGKDRKKSASLERPHRGCKLPLRCRSQSQPTQPRMRLEDRPKWGVNRPGTQYVKQSEKDPYYQRRLRERLLRTTVVVGGDTATESDTGSPHRPHHTRGSSDDNSRSPSPQQRTYRSIKKINNIYYHHRKRNLDRNANNVNECGDKFLVLATGNENLDNKSELLRQNNYTIDTTSKQVQVALHSPNINQRFTENTTKRKGKQLHASGHRIPSSESQYFSVKAQSRNETAKSLKGKSRVFNTHTDVNVKMQGSRHLLNGQNEMSNTAGNISEAEWSTAKDILTQLSSLRQGLQMKKQEWDSTRSYTPYSESSWNS</sequence>
<protein>
    <recommendedName>
        <fullName evidence="2">CCDC66 domain-containing protein</fullName>
    </recommendedName>
</protein>
<dbReference type="GO" id="GO:0060271">
    <property type="term" value="P:cilium assembly"/>
    <property type="evidence" value="ECO:0007669"/>
    <property type="project" value="TreeGrafter"/>
</dbReference>
<dbReference type="EMBL" id="BLKM01000381">
    <property type="protein sequence ID" value="GFG32705.1"/>
    <property type="molecule type" value="Genomic_DNA"/>
</dbReference>
<dbReference type="GO" id="GO:0005874">
    <property type="term" value="C:microtubule"/>
    <property type="evidence" value="ECO:0007669"/>
    <property type="project" value="TreeGrafter"/>
</dbReference>
<feature type="region of interest" description="Disordered" evidence="1">
    <location>
        <begin position="759"/>
        <end position="782"/>
    </location>
</feature>
<feature type="domain" description="CCDC66" evidence="2">
    <location>
        <begin position="253"/>
        <end position="385"/>
    </location>
</feature>
<feature type="region of interest" description="Disordered" evidence="1">
    <location>
        <begin position="536"/>
        <end position="624"/>
    </location>
</feature>
<feature type="compositionally biased region" description="Basic and acidic residues" evidence="1">
    <location>
        <begin position="359"/>
        <end position="387"/>
    </location>
</feature>
<dbReference type="GO" id="GO:0005929">
    <property type="term" value="C:cilium"/>
    <property type="evidence" value="ECO:0007669"/>
    <property type="project" value="TreeGrafter"/>
</dbReference>
<dbReference type="GO" id="GO:0008017">
    <property type="term" value="F:microtubule binding"/>
    <property type="evidence" value="ECO:0007669"/>
    <property type="project" value="TreeGrafter"/>
</dbReference>
<evidence type="ECO:0000313" key="3">
    <source>
        <dbReference type="EMBL" id="GFG32705.1"/>
    </source>
</evidence>
<evidence type="ECO:0000259" key="2">
    <source>
        <dbReference type="Pfam" id="PF15236"/>
    </source>
</evidence>
<dbReference type="AlphaFoldDB" id="A0A6L2PQE7"/>
<dbReference type="PANTHER" id="PTHR22736">
    <property type="entry name" value="COILED-COIL DOMAIN-CONTAINING PROTEIN 66"/>
    <property type="match status" value="1"/>
</dbReference>
<feature type="compositionally biased region" description="Polar residues" evidence="1">
    <location>
        <begin position="88"/>
        <end position="103"/>
    </location>
</feature>
<feature type="non-terminal residue" evidence="3">
    <location>
        <position position="1"/>
    </location>
</feature>
<dbReference type="Pfam" id="PF15236">
    <property type="entry name" value="CCDC66"/>
    <property type="match status" value="1"/>
</dbReference>
<dbReference type="InterPro" id="IPR039183">
    <property type="entry name" value="CCD66"/>
</dbReference>
<keyword evidence="4" id="KW-1185">Reference proteome</keyword>
<comment type="caution">
    <text evidence="3">The sequence shown here is derived from an EMBL/GenBank/DDBJ whole genome shotgun (WGS) entry which is preliminary data.</text>
</comment>
<dbReference type="Proteomes" id="UP000502823">
    <property type="component" value="Unassembled WGS sequence"/>
</dbReference>
<dbReference type="PANTHER" id="PTHR22736:SF2">
    <property type="entry name" value="COILED-COIL DOMAIN-CONTAINING PROTEIN 66"/>
    <property type="match status" value="1"/>
</dbReference>
<feature type="compositionally biased region" description="Low complexity" evidence="1">
    <location>
        <begin position="403"/>
        <end position="420"/>
    </location>
</feature>
<organism evidence="3 4">
    <name type="scientific">Coptotermes formosanus</name>
    <name type="common">Formosan subterranean termite</name>
    <dbReference type="NCBI Taxonomy" id="36987"/>
    <lineage>
        <taxon>Eukaryota</taxon>
        <taxon>Metazoa</taxon>
        <taxon>Ecdysozoa</taxon>
        <taxon>Arthropoda</taxon>
        <taxon>Hexapoda</taxon>
        <taxon>Insecta</taxon>
        <taxon>Pterygota</taxon>
        <taxon>Neoptera</taxon>
        <taxon>Polyneoptera</taxon>
        <taxon>Dictyoptera</taxon>
        <taxon>Blattodea</taxon>
        <taxon>Blattoidea</taxon>
        <taxon>Termitoidae</taxon>
        <taxon>Rhinotermitidae</taxon>
        <taxon>Coptotermes</taxon>
    </lineage>
</organism>
<dbReference type="InterPro" id="IPR040467">
    <property type="entry name" value="CCDC66_dom"/>
</dbReference>
<gene>
    <name evidence="3" type="ORF">Cfor_12520</name>
</gene>
<proteinExistence type="predicted"/>
<feature type="compositionally biased region" description="Polar residues" evidence="1">
    <location>
        <begin position="864"/>
        <end position="877"/>
    </location>
</feature>
<dbReference type="InParanoid" id="A0A6L2PQE7"/>
<feature type="compositionally biased region" description="Basic and acidic residues" evidence="1">
    <location>
        <begin position="555"/>
        <end position="579"/>
    </location>
</feature>
<feature type="region of interest" description="Disordered" evidence="1">
    <location>
        <begin position="41"/>
        <end position="103"/>
    </location>
</feature>
<evidence type="ECO:0000313" key="4">
    <source>
        <dbReference type="Proteomes" id="UP000502823"/>
    </source>
</evidence>
<feature type="region of interest" description="Disordered" evidence="1">
    <location>
        <begin position="358"/>
        <end position="420"/>
    </location>
</feature>
<reference evidence="4" key="1">
    <citation type="submission" date="2020-01" db="EMBL/GenBank/DDBJ databases">
        <title>Draft genome sequence of the Termite Coptotermes fromosanus.</title>
        <authorList>
            <person name="Itakura S."/>
            <person name="Yosikawa Y."/>
            <person name="Umezawa K."/>
        </authorList>
    </citation>
    <scope>NUCLEOTIDE SEQUENCE [LARGE SCALE GENOMIC DNA]</scope>
</reference>
<feature type="compositionally biased region" description="Polar residues" evidence="1">
    <location>
        <begin position="669"/>
        <end position="678"/>
    </location>
</feature>
<accession>A0A6L2PQE7</accession>
<name>A0A6L2PQE7_COPFO</name>
<feature type="region of interest" description="Disordered" evidence="1">
    <location>
        <begin position="854"/>
        <end position="877"/>
    </location>
</feature>
<feature type="region of interest" description="Disordered" evidence="1">
    <location>
        <begin position="186"/>
        <end position="208"/>
    </location>
</feature>
<feature type="region of interest" description="Disordered" evidence="1">
    <location>
        <begin position="637"/>
        <end position="678"/>
    </location>
</feature>
<feature type="compositionally biased region" description="Polar residues" evidence="1">
    <location>
        <begin position="389"/>
        <end position="402"/>
    </location>
</feature>